<feature type="transmembrane region" description="Helical" evidence="1">
    <location>
        <begin position="203"/>
        <end position="221"/>
    </location>
</feature>
<evidence type="ECO:0000256" key="1">
    <source>
        <dbReference type="SAM" id="Phobius"/>
    </source>
</evidence>
<dbReference type="EMBL" id="BMHY01000016">
    <property type="protein sequence ID" value="GGG86515.1"/>
    <property type="molecule type" value="Genomic_DNA"/>
</dbReference>
<accession>A0A917HQY4</accession>
<sequence>MLIRLIKVIFRYLAPDWYVKLSTLFVALMIMNTVAIFEGYWWEETFKVVNAALLLAVAVDIILPLRLRITKMIAQAVLLLTSTIAYVQFDKLYANPESWSERLDLLWFYAKQLDPYIWFAGVIFIIYLLFSKWVTTRARMIGFVTVNLLSLTIADSFTPIWLWDKVAWIVFLGLIWLVAAHLRRLERSHPRSWQELLEYPLQLLIPVAVVLALLMGIGVLMPTVSPILQDPYTIWKESKGERVNVFLGDKGLNTPTQISTGDTSSGYGRDDTKLGGGFNYDYSPVMTVTTTQRAYWRGETKSFYSGDGWKSDSNGNEPIFGEISRDMELPLREKRSLAETLSVEQTIVMIRKDHYPVLFAASPISSVHWVGKSESSIPNGLIWAPNSLELRWSNWTMRDFPAAYSVRSDITVLDAEGLRKTKAELLDADRYLQLPSELPQRVKQLALDITEGASNDYDRAKLLETYLRENYVYTNKPDLSKLSGSSKDFVDQFLFELKEGYCDYFSTAMAVMSRSLGMSVRWVKGFAPGALPVSEYGPPGMSGGIPDEIDRNPNGEGTYTVRNSDAHSWVEIYFEGYGWIPFEATAGFSFPYTLPAEAAPVMPDLTDVGDSPETVTAAQANNSLLKLGLWISLSLLAALVAVWAVLRRKQLVQVWRGFRFRSFTSDERIVWETERLLRKCRRKGLERGEHETLREALLRWSDGGKPLQSDWREVLDGFERAKYSPVKSSDEEADRFVGKVKLIMQQL</sequence>
<dbReference type="GO" id="GO:0006508">
    <property type="term" value="P:proteolysis"/>
    <property type="evidence" value="ECO:0007669"/>
    <property type="project" value="UniProtKB-KW"/>
</dbReference>
<gene>
    <name evidence="3" type="ORF">GCM10010918_50910</name>
</gene>
<name>A0A917HQY4_9BACL</name>
<dbReference type="SUPFAM" id="SSF54001">
    <property type="entry name" value="Cysteine proteinases"/>
    <property type="match status" value="1"/>
</dbReference>
<keyword evidence="3" id="KW-0645">Protease</keyword>
<keyword evidence="1" id="KW-0472">Membrane</keyword>
<dbReference type="AlphaFoldDB" id="A0A917HQY4"/>
<evidence type="ECO:0000313" key="3">
    <source>
        <dbReference type="EMBL" id="GGG86515.1"/>
    </source>
</evidence>
<dbReference type="PANTHER" id="PTHR42736:SF1">
    <property type="entry name" value="PROTEIN-GLUTAMINE GAMMA-GLUTAMYLTRANSFERASE"/>
    <property type="match status" value="1"/>
</dbReference>
<evidence type="ECO:0000313" key="4">
    <source>
        <dbReference type="Proteomes" id="UP000600247"/>
    </source>
</evidence>
<dbReference type="InterPro" id="IPR002931">
    <property type="entry name" value="Transglutaminase-like"/>
</dbReference>
<protein>
    <submittedName>
        <fullName evidence="3">Protease</fullName>
    </submittedName>
</protein>
<feature type="transmembrane region" description="Helical" evidence="1">
    <location>
        <begin position="627"/>
        <end position="646"/>
    </location>
</feature>
<proteinExistence type="predicted"/>
<feature type="transmembrane region" description="Helical" evidence="1">
    <location>
        <begin position="141"/>
        <end position="160"/>
    </location>
</feature>
<dbReference type="PANTHER" id="PTHR42736">
    <property type="entry name" value="PROTEIN-GLUTAMINE GAMMA-GLUTAMYLTRANSFERASE"/>
    <property type="match status" value="1"/>
</dbReference>
<feature type="domain" description="Transglutaminase-like" evidence="2">
    <location>
        <begin position="494"/>
        <end position="586"/>
    </location>
</feature>
<feature type="transmembrane region" description="Helical" evidence="1">
    <location>
        <begin position="21"/>
        <end position="42"/>
    </location>
</feature>
<dbReference type="GO" id="GO:0008233">
    <property type="term" value="F:peptidase activity"/>
    <property type="evidence" value="ECO:0007669"/>
    <property type="project" value="UniProtKB-KW"/>
</dbReference>
<keyword evidence="1" id="KW-1133">Transmembrane helix</keyword>
<feature type="transmembrane region" description="Helical" evidence="1">
    <location>
        <begin position="48"/>
        <end position="65"/>
    </location>
</feature>
<feature type="transmembrane region" description="Helical" evidence="1">
    <location>
        <begin position="72"/>
        <end position="89"/>
    </location>
</feature>
<feature type="transmembrane region" description="Helical" evidence="1">
    <location>
        <begin position="166"/>
        <end position="182"/>
    </location>
</feature>
<dbReference type="Pfam" id="PF01841">
    <property type="entry name" value="Transglut_core"/>
    <property type="match status" value="1"/>
</dbReference>
<reference evidence="3 4" key="1">
    <citation type="journal article" date="2014" name="Int. J. Syst. Evol. Microbiol.">
        <title>Complete genome sequence of Corynebacterium casei LMG S-19264T (=DSM 44701T), isolated from a smear-ripened cheese.</title>
        <authorList>
            <consortium name="US DOE Joint Genome Institute (JGI-PGF)"/>
            <person name="Walter F."/>
            <person name="Albersmeier A."/>
            <person name="Kalinowski J."/>
            <person name="Ruckert C."/>
        </authorList>
    </citation>
    <scope>NUCLEOTIDE SEQUENCE [LARGE SCALE GENOMIC DNA]</scope>
    <source>
        <strain evidence="3 4">CGMCC 1.15286</strain>
    </source>
</reference>
<keyword evidence="3" id="KW-0378">Hydrolase</keyword>
<dbReference type="InterPro" id="IPR052901">
    <property type="entry name" value="Bact_TGase-like"/>
</dbReference>
<evidence type="ECO:0000259" key="2">
    <source>
        <dbReference type="SMART" id="SM00460"/>
    </source>
</evidence>
<dbReference type="InterPro" id="IPR038765">
    <property type="entry name" value="Papain-like_cys_pep_sf"/>
</dbReference>
<dbReference type="RefSeq" id="WP_229692394.1">
    <property type="nucleotide sequence ID" value="NZ_BMHY01000016.1"/>
</dbReference>
<dbReference type="Proteomes" id="UP000600247">
    <property type="component" value="Unassembled WGS sequence"/>
</dbReference>
<dbReference type="SMART" id="SM00460">
    <property type="entry name" value="TGc"/>
    <property type="match status" value="1"/>
</dbReference>
<keyword evidence="4" id="KW-1185">Reference proteome</keyword>
<feature type="transmembrane region" description="Helical" evidence="1">
    <location>
        <begin position="116"/>
        <end position="134"/>
    </location>
</feature>
<keyword evidence="1" id="KW-0812">Transmembrane</keyword>
<dbReference type="Pfam" id="PF13559">
    <property type="entry name" value="DUF4129"/>
    <property type="match status" value="1"/>
</dbReference>
<comment type="caution">
    <text evidence="3">The sequence shown here is derived from an EMBL/GenBank/DDBJ whole genome shotgun (WGS) entry which is preliminary data.</text>
</comment>
<dbReference type="Gene3D" id="3.10.620.30">
    <property type="match status" value="1"/>
</dbReference>
<organism evidence="3 4">
    <name type="scientific">Paenibacillus radicis</name>
    <name type="common">ex Gao et al. 2016</name>
    <dbReference type="NCBI Taxonomy" id="1737354"/>
    <lineage>
        <taxon>Bacteria</taxon>
        <taxon>Bacillati</taxon>
        <taxon>Bacillota</taxon>
        <taxon>Bacilli</taxon>
        <taxon>Bacillales</taxon>
        <taxon>Paenibacillaceae</taxon>
        <taxon>Paenibacillus</taxon>
    </lineage>
</organism>
<dbReference type="InterPro" id="IPR025403">
    <property type="entry name" value="TgpA-like_C"/>
</dbReference>